<organism evidence="1 2">
    <name type="scientific">Trifolium medium</name>
    <dbReference type="NCBI Taxonomy" id="97028"/>
    <lineage>
        <taxon>Eukaryota</taxon>
        <taxon>Viridiplantae</taxon>
        <taxon>Streptophyta</taxon>
        <taxon>Embryophyta</taxon>
        <taxon>Tracheophyta</taxon>
        <taxon>Spermatophyta</taxon>
        <taxon>Magnoliopsida</taxon>
        <taxon>eudicotyledons</taxon>
        <taxon>Gunneridae</taxon>
        <taxon>Pentapetalae</taxon>
        <taxon>rosids</taxon>
        <taxon>fabids</taxon>
        <taxon>Fabales</taxon>
        <taxon>Fabaceae</taxon>
        <taxon>Papilionoideae</taxon>
        <taxon>50 kb inversion clade</taxon>
        <taxon>NPAAA clade</taxon>
        <taxon>Hologalegina</taxon>
        <taxon>IRL clade</taxon>
        <taxon>Trifolieae</taxon>
        <taxon>Trifolium</taxon>
    </lineage>
</organism>
<accession>A0A392V2I3</accession>
<dbReference type="Proteomes" id="UP000265520">
    <property type="component" value="Unassembled WGS sequence"/>
</dbReference>
<evidence type="ECO:0000313" key="1">
    <source>
        <dbReference type="EMBL" id="MCI81612.1"/>
    </source>
</evidence>
<dbReference type="EMBL" id="LXQA011023220">
    <property type="protein sequence ID" value="MCI81612.1"/>
    <property type="molecule type" value="Genomic_DNA"/>
</dbReference>
<evidence type="ECO:0000313" key="2">
    <source>
        <dbReference type="Proteomes" id="UP000265520"/>
    </source>
</evidence>
<keyword evidence="2" id="KW-1185">Reference proteome</keyword>
<reference evidence="1 2" key="1">
    <citation type="journal article" date="2018" name="Front. Plant Sci.">
        <title>Red Clover (Trifolium pratense) and Zigzag Clover (T. medium) - A Picture of Genomic Similarities and Differences.</title>
        <authorList>
            <person name="Dluhosova J."/>
            <person name="Istvanek J."/>
            <person name="Nedelnik J."/>
            <person name="Repkova J."/>
        </authorList>
    </citation>
    <scope>NUCLEOTIDE SEQUENCE [LARGE SCALE GENOMIC DNA]</scope>
    <source>
        <strain evidence="2">cv. 10/8</strain>
        <tissue evidence="1">Leaf</tissue>
    </source>
</reference>
<protein>
    <submittedName>
        <fullName evidence="1">Uncharacterized protein</fullName>
    </submittedName>
</protein>
<sequence>GRRGDGGGGSDWVVVMVEGVWDFDGVEESLLLEERR</sequence>
<proteinExistence type="predicted"/>
<name>A0A392V2I3_9FABA</name>
<dbReference type="AlphaFoldDB" id="A0A392V2I3"/>
<comment type="caution">
    <text evidence="1">The sequence shown here is derived from an EMBL/GenBank/DDBJ whole genome shotgun (WGS) entry which is preliminary data.</text>
</comment>
<feature type="non-terminal residue" evidence="1">
    <location>
        <position position="1"/>
    </location>
</feature>